<organism evidence="2 3">
    <name type="scientific">Epichloe festucae (strain Fl1)</name>
    <dbReference type="NCBI Taxonomy" id="877507"/>
    <lineage>
        <taxon>Eukaryota</taxon>
        <taxon>Fungi</taxon>
        <taxon>Dikarya</taxon>
        <taxon>Ascomycota</taxon>
        <taxon>Pezizomycotina</taxon>
        <taxon>Sordariomycetes</taxon>
        <taxon>Hypocreomycetidae</taxon>
        <taxon>Hypocreales</taxon>
        <taxon>Clavicipitaceae</taxon>
        <taxon>Epichloe</taxon>
    </lineage>
</organism>
<gene>
    <name evidence="2" type="ORF">C2857_002997</name>
</gene>
<name>A0A7U3Q1X9_EPIFF</name>
<feature type="compositionally biased region" description="Polar residues" evidence="1">
    <location>
        <begin position="46"/>
        <end position="62"/>
    </location>
</feature>
<dbReference type="OrthoDB" id="10412463at2759"/>
<protein>
    <submittedName>
        <fullName evidence="2">Uncharacterized protein</fullName>
    </submittedName>
</protein>
<accession>A0A7U3Q1X9</accession>
<evidence type="ECO:0000313" key="3">
    <source>
        <dbReference type="Proteomes" id="UP000594364"/>
    </source>
</evidence>
<evidence type="ECO:0000256" key="1">
    <source>
        <dbReference type="SAM" id="MobiDB-lite"/>
    </source>
</evidence>
<feature type="compositionally biased region" description="Polar residues" evidence="1">
    <location>
        <begin position="1"/>
        <end position="16"/>
    </location>
</feature>
<sequence length="80" mass="8397">MPGSNVQANGTGQAVVNGNEKKSPATESFAIERFRRDDGPWHQPFDTLSSVRGGQGSPTRRNNGAGPPSSVHQGSQAPKP</sequence>
<dbReference type="AlphaFoldDB" id="A0A7U3Q1X9"/>
<dbReference type="EMBL" id="CP031390">
    <property type="protein sequence ID" value="QPH18039.1"/>
    <property type="molecule type" value="Genomic_DNA"/>
</dbReference>
<proteinExistence type="predicted"/>
<feature type="region of interest" description="Disordered" evidence="1">
    <location>
        <begin position="1"/>
        <end position="80"/>
    </location>
</feature>
<dbReference type="Proteomes" id="UP000594364">
    <property type="component" value="Chromosome 6"/>
</dbReference>
<feature type="compositionally biased region" description="Basic and acidic residues" evidence="1">
    <location>
        <begin position="19"/>
        <end position="40"/>
    </location>
</feature>
<keyword evidence="3" id="KW-1185">Reference proteome</keyword>
<reference evidence="2 3" key="1">
    <citation type="journal article" date="2018" name="PLoS Genet.">
        <title>Repeat elements organise 3D genome structure and mediate transcription in the filamentous fungus Epichloe festucae.</title>
        <authorList>
            <person name="Winter D.J."/>
            <person name="Ganley A.R.D."/>
            <person name="Young C.A."/>
            <person name="Liachko I."/>
            <person name="Schardl C.L."/>
            <person name="Dupont P.Y."/>
            <person name="Berry D."/>
            <person name="Ram A."/>
            <person name="Scott B."/>
            <person name="Cox M.P."/>
        </authorList>
    </citation>
    <scope>NUCLEOTIDE SEQUENCE [LARGE SCALE GENOMIC DNA]</scope>
    <source>
        <strain evidence="2 3">Fl1</strain>
    </source>
</reference>
<evidence type="ECO:0000313" key="2">
    <source>
        <dbReference type="EMBL" id="QPH18039.1"/>
    </source>
</evidence>
<feature type="compositionally biased region" description="Polar residues" evidence="1">
    <location>
        <begin position="70"/>
        <end position="80"/>
    </location>
</feature>